<evidence type="ECO:0000256" key="1">
    <source>
        <dbReference type="SAM" id="Coils"/>
    </source>
</evidence>
<feature type="domain" description="PH" evidence="3">
    <location>
        <begin position="126"/>
        <end position="242"/>
    </location>
</feature>
<dbReference type="GO" id="GO:0010468">
    <property type="term" value="P:regulation of gene expression"/>
    <property type="evidence" value="ECO:0007669"/>
    <property type="project" value="InterPro"/>
</dbReference>
<feature type="region of interest" description="Disordered" evidence="2">
    <location>
        <begin position="890"/>
        <end position="915"/>
    </location>
</feature>
<dbReference type="PANTHER" id="PTHR21704:SF18">
    <property type="entry name" value="NIPPED-B-LIKE PROTEIN"/>
    <property type="match status" value="1"/>
</dbReference>
<gene>
    <name evidence="4" type="ORF">N0V91_008593</name>
</gene>
<dbReference type="OrthoDB" id="5563754at2759"/>
<feature type="compositionally biased region" description="Polar residues" evidence="2">
    <location>
        <begin position="521"/>
        <end position="534"/>
    </location>
</feature>
<dbReference type="Proteomes" id="UP001140510">
    <property type="component" value="Unassembled WGS sequence"/>
</dbReference>
<evidence type="ECO:0000259" key="3">
    <source>
        <dbReference type="PROSITE" id="PS50003"/>
    </source>
</evidence>
<dbReference type="InterPro" id="IPR033031">
    <property type="entry name" value="Scc2/Nipped-B"/>
</dbReference>
<dbReference type="Gene3D" id="2.30.29.30">
    <property type="entry name" value="Pleckstrin-homology domain (PH domain)/Phosphotyrosine-binding domain (PTB)"/>
    <property type="match status" value="1"/>
</dbReference>
<feature type="region of interest" description="Disordered" evidence="2">
    <location>
        <begin position="707"/>
        <end position="826"/>
    </location>
</feature>
<name>A0A9W9D5A6_9PLEO</name>
<keyword evidence="5" id="KW-1185">Reference proteome</keyword>
<dbReference type="GO" id="GO:1990414">
    <property type="term" value="P:replication-born double-strand break repair via sister chromatid exchange"/>
    <property type="evidence" value="ECO:0007669"/>
    <property type="project" value="TreeGrafter"/>
</dbReference>
<feature type="region of interest" description="Disordered" evidence="2">
    <location>
        <begin position="482"/>
        <end position="695"/>
    </location>
</feature>
<dbReference type="PANTHER" id="PTHR21704">
    <property type="entry name" value="NIPPED-B-LIKE PROTEIN DELANGIN SCC2-RELATED"/>
    <property type="match status" value="1"/>
</dbReference>
<dbReference type="GO" id="GO:0140588">
    <property type="term" value="P:chromatin looping"/>
    <property type="evidence" value="ECO:0007669"/>
    <property type="project" value="InterPro"/>
</dbReference>
<evidence type="ECO:0000313" key="5">
    <source>
        <dbReference type="Proteomes" id="UP001140510"/>
    </source>
</evidence>
<protein>
    <recommendedName>
        <fullName evidence="3">PH domain-containing protein</fullName>
    </recommendedName>
</protein>
<dbReference type="SMART" id="SM00233">
    <property type="entry name" value="PH"/>
    <property type="match status" value="1"/>
</dbReference>
<feature type="compositionally biased region" description="Basic and acidic residues" evidence="2">
    <location>
        <begin position="709"/>
        <end position="721"/>
    </location>
</feature>
<dbReference type="Pfam" id="PF25381">
    <property type="entry name" value="PH_26"/>
    <property type="match status" value="1"/>
</dbReference>
<feature type="compositionally biased region" description="Basic and acidic residues" evidence="2">
    <location>
        <begin position="610"/>
        <end position="631"/>
    </location>
</feature>
<feature type="compositionally biased region" description="Polar residues" evidence="2">
    <location>
        <begin position="499"/>
        <end position="513"/>
    </location>
</feature>
<keyword evidence="1" id="KW-0175">Coiled coil</keyword>
<feature type="region of interest" description="Disordered" evidence="2">
    <location>
        <begin position="1042"/>
        <end position="1110"/>
    </location>
</feature>
<dbReference type="PROSITE" id="PS50003">
    <property type="entry name" value="PH_DOMAIN"/>
    <property type="match status" value="1"/>
</dbReference>
<feature type="compositionally biased region" description="Low complexity" evidence="2">
    <location>
        <begin position="810"/>
        <end position="826"/>
    </location>
</feature>
<dbReference type="InterPro" id="IPR058155">
    <property type="entry name" value="Skg3/CAF120-like_PH"/>
</dbReference>
<dbReference type="GO" id="GO:0003682">
    <property type="term" value="F:chromatin binding"/>
    <property type="evidence" value="ECO:0007669"/>
    <property type="project" value="TreeGrafter"/>
</dbReference>
<organism evidence="4 5">
    <name type="scientific">Didymella pomorum</name>
    <dbReference type="NCBI Taxonomy" id="749634"/>
    <lineage>
        <taxon>Eukaryota</taxon>
        <taxon>Fungi</taxon>
        <taxon>Dikarya</taxon>
        <taxon>Ascomycota</taxon>
        <taxon>Pezizomycotina</taxon>
        <taxon>Dothideomycetes</taxon>
        <taxon>Pleosporomycetidae</taxon>
        <taxon>Pleosporales</taxon>
        <taxon>Pleosporineae</taxon>
        <taxon>Didymellaceae</taxon>
        <taxon>Didymella</taxon>
    </lineage>
</organism>
<feature type="region of interest" description="Disordered" evidence="2">
    <location>
        <begin position="1281"/>
        <end position="1320"/>
    </location>
</feature>
<proteinExistence type="predicted"/>
<dbReference type="GO" id="GO:0034087">
    <property type="term" value="P:establishment of mitotic sister chromatid cohesion"/>
    <property type="evidence" value="ECO:0007669"/>
    <property type="project" value="TreeGrafter"/>
</dbReference>
<feature type="compositionally biased region" description="Polar residues" evidence="2">
    <location>
        <begin position="1311"/>
        <end position="1320"/>
    </location>
</feature>
<accession>A0A9W9D5A6</accession>
<feature type="compositionally biased region" description="Polar residues" evidence="2">
    <location>
        <begin position="841"/>
        <end position="854"/>
    </location>
</feature>
<dbReference type="SUPFAM" id="SSF50729">
    <property type="entry name" value="PH domain-like"/>
    <property type="match status" value="1"/>
</dbReference>
<dbReference type="GO" id="GO:0061775">
    <property type="term" value="F:cohesin loader activity"/>
    <property type="evidence" value="ECO:0007669"/>
    <property type="project" value="InterPro"/>
</dbReference>
<comment type="caution">
    <text evidence="4">The sequence shown here is derived from an EMBL/GenBank/DDBJ whole genome shotgun (WGS) entry which is preliminary data.</text>
</comment>
<evidence type="ECO:0000313" key="4">
    <source>
        <dbReference type="EMBL" id="KAJ4400551.1"/>
    </source>
</evidence>
<sequence length="1320" mass="146633">MLRSVRSLTVLSFMSQWGGANNQHKSTTSTSAAPSPGPASPTTAQSPSKPPLSSHSFAESATALNDFNSGRASPSPAQQRQRSDTGRSSRPMSMIQTYQPPIMEVGQDTLPELQRIFTFLNSHSNKLYQEGYFLKFHDTDTRGRPAADRKWQEYFVQLVGTIMSLWDASELDQVGGDREVIPTFINLTDAAIHMIPSMTLKDGKKLDHILSVSTAASNKYLLHFDSYHALTQWTAAIRLAMYEHTTLQEAYTGSLIAGKGKFLNNIRVILARENAKYEDWVRVRFGAGTPWRRCWCVVNPPDQKEYAKLQKDTKSKKNLYEKQTILKGDMKFYETKKITKKTKPIATVKDAFACYAIYPQSKPLIDSSTLMKIEGKITVHSQPETTTEGFVFVMPESRPAVSGFEIMLQLLFPVFDTFNLYGRPKKLIADVLDTRGLMFAMPSDRRYGYLELWDVTGLINKEGSQAWSERQWRKQLKDLTSTRMNALPDSTAGPGGRRNTVSRAGYTPSTRNLRFQDGGSIRSQPSTRQPSPTREVSFDPQGPRRVDSAPPTGPFAAPRHQRSVSETPQNLLVKKMRKAQQQRQSMDDNDRPPTPPQHGVVYNGTPDNGSTHHLESSDTDESPSHEPRDLPELPVAASAPPVGPVDQPPSFAHASNQQPPVRPSVPGSTIKPNPHVDSATLNQMTDVGHSPLPGGVAAAGAAAAWKSQDSLHNRRSGEYGADRSQQMHLNPQRPVTREDRSQSRMPTIPASPYVEHAEFVQPPQGYEPVAPPVPEHGVPLQSQTRQELPHRPHSGSSGGQITRKPVPGRSPSFSQQSTTSSSLGSLRQDVIDPEALDALNQTETSLFRQQSKSSSRYDDDTISTSTPDYASTHSEEIVVRKLPARQDRPRSGILKTIGDPSLLPHGDTTAGASHSSFDPRVIPSADMPSIDFGPTYALGFNDKRPGTSGTMTPGQMISGNEFSRSKEHLAASPNEMPNRNSYISSGRTTPNTALHMRSTSGSPNDFAEPRQVAWQPAMASPPRRASGHKLDAEEWVLHRAAQQSPGLMNYPKQTPPPMNRTRSGDWAHLQRTPEGPPSPAARPSSRLTLSRPPSRGAELLLDSKPTTLSAREQEQVARITGTPLLDMSSNINKKHQQQPSQGLTGYIDYREKEKEKAKQQNRHSAAMQAEIDKRMMQQNQRQMQEQQRQMEARQRQMMEMQNMQQQMAMAQSMYAQSNYAPSVMGMGTPQGLGTPTGMPGMAFSTTGQAQMYAQQAGYFPQQQVTPQMQMPGGWIQTPAQSMQGQYFPQQQTPQQQYMQQQNPQYPPTRPYGQNQQQRRY</sequence>
<dbReference type="InterPro" id="IPR011993">
    <property type="entry name" value="PH-like_dom_sf"/>
</dbReference>
<dbReference type="InterPro" id="IPR001849">
    <property type="entry name" value="PH_domain"/>
</dbReference>
<feature type="compositionally biased region" description="Low complexity" evidence="2">
    <location>
        <begin position="1081"/>
        <end position="1095"/>
    </location>
</feature>
<dbReference type="GO" id="GO:0090694">
    <property type="term" value="C:Scc2-Scc4 cohesin loading complex"/>
    <property type="evidence" value="ECO:0007669"/>
    <property type="project" value="TreeGrafter"/>
</dbReference>
<dbReference type="GO" id="GO:0071169">
    <property type="term" value="P:establishment of protein localization to chromatin"/>
    <property type="evidence" value="ECO:0007669"/>
    <property type="project" value="TreeGrafter"/>
</dbReference>
<evidence type="ECO:0000256" key="2">
    <source>
        <dbReference type="SAM" id="MobiDB-lite"/>
    </source>
</evidence>
<feature type="region of interest" description="Disordered" evidence="2">
    <location>
        <begin position="841"/>
        <end position="874"/>
    </location>
</feature>
<feature type="compositionally biased region" description="Polar residues" evidence="2">
    <location>
        <begin position="862"/>
        <end position="872"/>
    </location>
</feature>
<dbReference type="EMBL" id="JAPEVA010000087">
    <property type="protein sequence ID" value="KAJ4400551.1"/>
    <property type="molecule type" value="Genomic_DNA"/>
</dbReference>
<feature type="compositionally biased region" description="Low complexity" evidence="2">
    <location>
        <begin position="26"/>
        <end position="47"/>
    </location>
</feature>
<feature type="compositionally biased region" description="Low complexity" evidence="2">
    <location>
        <begin position="1283"/>
        <end position="1303"/>
    </location>
</feature>
<feature type="compositionally biased region" description="Polar residues" evidence="2">
    <location>
        <begin position="53"/>
        <end position="80"/>
    </location>
</feature>
<reference evidence="4" key="1">
    <citation type="submission" date="2022-10" db="EMBL/GenBank/DDBJ databases">
        <title>Tapping the CABI collections for fungal endophytes: first genome assemblies for Collariella, Neodidymelliopsis, Ascochyta clinopodiicola, Didymella pomorum, Didymosphaeria variabile, Neocosmospora piperis and Neocucurbitaria cava.</title>
        <authorList>
            <person name="Hill R."/>
        </authorList>
    </citation>
    <scope>NUCLEOTIDE SEQUENCE</scope>
    <source>
        <strain evidence="4">IMI 355091</strain>
    </source>
</reference>
<feature type="region of interest" description="Disordered" evidence="2">
    <location>
        <begin position="18"/>
        <end position="92"/>
    </location>
</feature>
<feature type="coiled-coil region" evidence="1">
    <location>
        <begin position="1149"/>
        <end position="1203"/>
    </location>
</feature>